<dbReference type="Proteomes" id="UP000499080">
    <property type="component" value="Unassembled WGS sequence"/>
</dbReference>
<feature type="region of interest" description="Disordered" evidence="1">
    <location>
        <begin position="51"/>
        <end position="84"/>
    </location>
</feature>
<keyword evidence="3" id="KW-1185">Reference proteome</keyword>
<accession>A0A4Y2PCF4</accession>
<proteinExistence type="predicted"/>
<evidence type="ECO:0000256" key="1">
    <source>
        <dbReference type="SAM" id="MobiDB-lite"/>
    </source>
</evidence>
<name>A0A4Y2PCF4_ARAVE</name>
<reference evidence="2 3" key="1">
    <citation type="journal article" date="2019" name="Sci. Rep.">
        <title>Orb-weaving spider Araneus ventricosus genome elucidates the spidroin gene catalogue.</title>
        <authorList>
            <person name="Kono N."/>
            <person name="Nakamura H."/>
            <person name="Ohtoshi R."/>
            <person name="Moran D.A.P."/>
            <person name="Shinohara A."/>
            <person name="Yoshida Y."/>
            <person name="Fujiwara M."/>
            <person name="Mori M."/>
            <person name="Tomita M."/>
            <person name="Arakawa K."/>
        </authorList>
    </citation>
    <scope>NUCLEOTIDE SEQUENCE [LARGE SCALE GENOMIC DNA]</scope>
</reference>
<evidence type="ECO:0000313" key="3">
    <source>
        <dbReference type="Proteomes" id="UP000499080"/>
    </source>
</evidence>
<evidence type="ECO:0000313" key="2">
    <source>
        <dbReference type="EMBL" id="GBN49044.1"/>
    </source>
</evidence>
<gene>
    <name evidence="2" type="ORF">AVEN_96464_1</name>
</gene>
<dbReference type="AlphaFoldDB" id="A0A4Y2PCF4"/>
<dbReference type="EMBL" id="BGPR01010993">
    <property type="protein sequence ID" value="GBN49044.1"/>
    <property type="molecule type" value="Genomic_DNA"/>
</dbReference>
<protein>
    <submittedName>
        <fullName evidence="2">Uncharacterized protein</fullName>
    </submittedName>
</protein>
<comment type="caution">
    <text evidence="2">The sequence shown here is derived from an EMBL/GenBank/DDBJ whole genome shotgun (WGS) entry which is preliminary data.</text>
</comment>
<sequence>MNWTLPSLLVIFPTTPPPAIPSLKAHGYGLWLSRLIGSPYRAYLLSDLRTSPPLKGSQPPQTGLRRRHGEIFSPPGTASLGMRE</sequence>
<organism evidence="2 3">
    <name type="scientific">Araneus ventricosus</name>
    <name type="common">Orbweaver spider</name>
    <name type="synonym">Epeira ventricosa</name>
    <dbReference type="NCBI Taxonomy" id="182803"/>
    <lineage>
        <taxon>Eukaryota</taxon>
        <taxon>Metazoa</taxon>
        <taxon>Ecdysozoa</taxon>
        <taxon>Arthropoda</taxon>
        <taxon>Chelicerata</taxon>
        <taxon>Arachnida</taxon>
        <taxon>Araneae</taxon>
        <taxon>Araneomorphae</taxon>
        <taxon>Entelegynae</taxon>
        <taxon>Araneoidea</taxon>
        <taxon>Araneidae</taxon>
        <taxon>Araneus</taxon>
    </lineage>
</organism>